<name>A0A3A1TSG0_9MICO</name>
<sequence length="73" mass="7624">MLPVVGAVRDHGAMSDGEDEGLRGLHPAVPVAADDRDLDTPNCPDCLVRMEAEESAGGEPYWACTECGLVALA</sequence>
<protein>
    <recommendedName>
        <fullName evidence="4">Transcription factor zinc-finger domain-containing protein</fullName>
    </recommendedName>
</protein>
<evidence type="ECO:0000313" key="3">
    <source>
        <dbReference type="Proteomes" id="UP000265742"/>
    </source>
</evidence>
<gene>
    <name evidence="2" type="ORF">D1781_17125</name>
</gene>
<keyword evidence="3" id="KW-1185">Reference proteome</keyword>
<proteinExistence type="predicted"/>
<dbReference type="Proteomes" id="UP000265742">
    <property type="component" value="Unassembled WGS sequence"/>
</dbReference>
<feature type="region of interest" description="Disordered" evidence="1">
    <location>
        <begin position="1"/>
        <end position="25"/>
    </location>
</feature>
<dbReference type="AlphaFoldDB" id="A0A3A1TSG0"/>
<evidence type="ECO:0000313" key="2">
    <source>
        <dbReference type="EMBL" id="RIX26635.1"/>
    </source>
</evidence>
<evidence type="ECO:0008006" key="4">
    <source>
        <dbReference type="Google" id="ProtNLM"/>
    </source>
</evidence>
<evidence type="ECO:0000256" key="1">
    <source>
        <dbReference type="SAM" id="MobiDB-lite"/>
    </source>
</evidence>
<dbReference type="EMBL" id="QXTG01000003">
    <property type="protein sequence ID" value="RIX26635.1"/>
    <property type="molecule type" value="Genomic_DNA"/>
</dbReference>
<organism evidence="2 3">
    <name type="scientific">Amnibacterium setariae</name>
    <dbReference type="NCBI Taxonomy" id="2306585"/>
    <lineage>
        <taxon>Bacteria</taxon>
        <taxon>Bacillati</taxon>
        <taxon>Actinomycetota</taxon>
        <taxon>Actinomycetes</taxon>
        <taxon>Micrococcales</taxon>
        <taxon>Microbacteriaceae</taxon>
        <taxon>Amnibacterium</taxon>
    </lineage>
</organism>
<accession>A0A3A1TSG0</accession>
<reference evidence="3" key="1">
    <citation type="submission" date="2018-09" db="EMBL/GenBank/DDBJ databases">
        <authorList>
            <person name="Kim I."/>
        </authorList>
    </citation>
    <scope>NUCLEOTIDE SEQUENCE [LARGE SCALE GENOMIC DNA]</scope>
    <source>
        <strain evidence="3">DD4a</strain>
    </source>
</reference>
<comment type="caution">
    <text evidence="2">The sequence shown here is derived from an EMBL/GenBank/DDBJ whole genome shotgun (WGS) entry which is preliminary data.</text>
</comment>